<evidence type="ECO:0000313" key="4">
    <source>
        <dbReference type="Proteomes" id="UP001251524"/>
    </source>
</evidence>
<feature type="signal peptide" evidence="2">
    <location>
        <begin position="1"/>
        <end position="19"/>
    </location>
</feature>
<evidence type="ECO:0000256" key="2">
    <source>
        <dbReference type="SAM" id="SignalP"/>
    </source>
</evidence>
<reference evidence="3 4" key="1">
    <citation type="submission" date="2023-07" db="EMBL/GenBank/DDBJ databases">
        <title>Sorghum-associated microbial communities from plants grown in Nebraska, USA.</title>
        <authorList>
            <person name="Schachtman D."/>
        </authorList>
    </citation>
    <scope>NUCLEOTIDE SEQUENCE [LARGE SCALE GENOMIC DNA]</scope>
    <source>
        <strain evidence="3 4">BE198</strain>
    </source>
</reference>
<feature type="chain" id="PRO_5045960563" description="Lipoprotein" evidence="2">
    <location>
        <begin position="20"/>
        <end position="278"/>
    </location>
</feature>
<comment type="caution">
    <text evidence="3">The sequence shown here is derived from an EMBL/GenBank/DDBJ whole genome shotgun (WGS) entry which is preliminary data.</text>
</comment>
<dbReference type="Proteomes" id="UP001251524">
    <property type="component" value="Unassembled WGS sequence"/>
</dbReference>
<evidence type="ECO:0000256" key="1">
    <source>
        <dbReference type="SAM" id="MobiDB-lite"/>
    </source>
</evidence>
<name>A0ABU1WG29_9GAMM</name>
<keyword evidence="2" id="KW-0732">Signal</keyword>
<feature type="region of interest" description="Disordered" evidence="1">
    <location>
        <begin position="252"/>
        <end position="278"/>
    </location>
</feature>
<keyword evidence="4" id="KW-1185">Reference proteome</keyword>
<gene>
    <name evidence="3" type="ORF">J2X06_003570</name>
</gene>
<organism evidence="3 4">
    <name type="scientific">Lysobacter niastensis</name>
    <dbReference type="NCBI Taxonomy" id="380629"/>
    <lineage>
        <taxon>Bacteria</taxon>
        <taxon>Pseudomonadati</taxon>
        <taxon>Pseudomonadota</taxon>
        <taxon>Gammaproteobacteria</taxon>
        <taxon>Lysobacterales</taxon>
        <taxon>Lysobacteraceae</taxon>
        <taxon>Lysobacter</taxon>
    </lineage>
</organism>
<protein>
    <recommendedName>
        <fullName evidence="5">Lipoprotein</fullName>
    </recommendedName>
</protein>
<feature type="compositionally biased region" description="Polar residues" evidence="1">
    <location>
        <begin position="268"/>
        <end position="278"/>
    </location>
</feature>
<evidence type="ECO:0008006" key="5">
    <source>
        <dbReference type="Google" id="ProtNLM"/>
    </source>
</evidence>
<evidence type="ECO:0000313" key="3">
    <source>
        <dbReference type="EMBL" id="MDR7136344.1"/>
    </source>
</evidence>
<sequence length="278" mass="28331">MSFRHVAVCSIALCLAACGGTKLVKNAPPPPSNQMLAASADGPLAANLDWVIVRNGPGTWARNADWDEYLLHVRNTSDRPLHITAVTVTDSLGHRAEPLSKRKTLVKASKQTVRRYRDSDIKVKAGRGGGTLIASGVGATTLGVGAAYAEAAGALMGGSASSGAGAVAGGLLIGGPVLVGLGVVRIVRNAKVDNRIQARHSPLPLDVPAGAEASLDVFFPISPSPAQLELAYDDGSGVRSLVLDTQQSLAGLHLPAPDEPTAPIATAGTPQSTAAPVP</sequence>
<dbReference type="RefSeq" id="WP_310064696.1">
    <property type="nucleotide sequence ID" value="NZ_JAVDVY010000004.1"/>
</dbReference>
<dbReference type="EMBL" id="JAVDVY010000004">
    <property type="protein sequence ID" value="MDR7136344.1"/>
    <property type="molecule type" value="Genomic_DNA"/>
</dbReference>
<proteinExistence type="predicted"/>
<accession>A0ABU1WG29</accession>